<reference evidence="1" key="1">
    <citation type="journal article" date="2015" name="Nature">
        <title>Complex archaea that bridge the gap between prokaryotes and eukaryotes.</title>
        <authorList>
            <person name="Spang A."/>
            <person name="Saw J.H."/>
            <person name="Jorgensen S.L."/>
            <person name="Zaremba-Niedzwiedzka K."/>
            <person name="Martijn J."/>
            <person name="Lind A.E."/>
            <person name="van Eijk R."/>
            <person name="Schleper C."/>
            <person name="Guy L."/>
            <person name="Ettema T.J."/>
        </authorList>
    </citation>
    <scope>NUCLEOTIDE SEQUENCE</scope>
</reference>
<proteinExistence type="predicted"/>
<comment type="caution">
    <text evidence="1">The sequence shown here is derived from an EMBL/GenBank/DDBJ whole genome shotgun (WGS) entry which is preliminary data.</text>
</comment>
<accession>A0A0F9L1Z7</accession>
<evidence type="ECO:0000313" key="1">
    <source>
        <dbReference type="EMBL" id="KKM21730.1"/>
    </source>
</evidence>
<dbReference type="EMBL" id="LAZR01013491">
    <property type="protein sequence ID" value="KKM21730.1"/>
    <property type="molecule type" value="Genomic_DNA"/>
</dbReference>
<gene>
    <name evidence="1" type="ORF">LCGC14_1632440</name>
</gene>
<name>A0A0F9L1Z7_9ZZZZ</name>
<dbReference type="AlphaFoldDB" id="A0A0F9L1Z7"/>
<organism evidence="1">
    <name type="scientific">marine sediment metagenome</name>
    <dbReference type="NCBI Taxonomy" id="412755"/>
    <lineage>
        <taxon>unclassified sequences</taxon>
        <taxon>metagenomes</taxon>
        <taxon>ecological metagenomes</taxon>
    </lineage>
</organism>
<sequence>MKEFKVNEYITLKLEKEKTNIYVSGELFNQCKFLFLNVLVEKTSTFDEIESIDEAAEKLDRTLEGNNMGISPETKFWGHCSNLQVWQETKYKTKLLNKNIAFPLLKKLAEMGDVQAKRVFKSEIAERFITGIESTKSYLIEEGYLDILEREEFWSIMPRESLHIKDIDKIISVMKLYTQEEEYLYSSEKKEQVGFALKNNKIDKLIFYECTNNLIDW</sequence>
<protein>
    <submittedName>
        <fullName evidence="1">Uncharacterized protein</fullName>
    </submittedName>
</protein>